<feature type="region of interest" description="Disordered" evidence="1">
    <location>
        <begin position="506"/>
        <end position="553"/>
    </location>
</feature>
<protein>
    <recommendedName>
        <fullName evidence="4">Phage portal protein</fullName>
    </recommendedName>
</protein>
<feature type="compositionally biased region" description="Low complexity" evidence="1">
    <location>
        <begin position="518"/>
        <end position="535"/>
    </location>
</feature>
<sequence>MPENLPQNQEQLRTNVELVAELDGKYTNLEQDISFRLANYRYYLQHFHGETAVFLNVPKGRRKRTTNWSGRIVRMLTNFTMPALPEINCPGDDEVKGTQIDDGQVPEIGKEFDKVEAKEKLIRRMFNSNNKQGMRELKNGLRTGLSLGDTLLYHPYDPGKRTFRIENIFPGFARVKFANDNYQKIEHIFITRVISTKAIFDTYGKTVPESSFQNIPPGTIWDSWLLRQRGNAVVKIYYDGKREVHYTTEGTVLKNQSHGHDDVPFTWIPALSDVYSPFGVSYLRDIIPIIDEYNDAISDEDAIVKLFSRPKVIIKNATQKDLDGMKAMWKRGVVASKGDLEVTPFEFKSTTFPIEKRIEAILQRLYQISGFGPAVFGMPPGSINTGASLTLEYAPTLQMAQIVWESWEPKLLTMLEFMLRNWEKKGQDPVTKQSFKDIIDGNYEVEFQAPFRVPREEAVHASNIINKLQSGIISKTTAMKELGIKSPQDELVTQAWEQFHPLITPELEQEIQPKQTPQQGQQQGGDIAAAQAAGGVPRPSGPPAGFRGSAPTR</sequence>
<accession>A0A2D6LPS8</accession>
<proteinExistence type="predicted"/>
<dbReference type="Pfam" id="PF05133">
    <property type="entry name" value="SPP1_portal"/>
    <property type="match status" value="1"/>
</dbReference>
<dbReference type="InterPro" id="IPR021145">
    <property type="entry name" value="Portal_protein_SPP1_Gp6-like"/>
</dbReference>
<evidence type="ECO:0000256" key="1">
    <source>
        <dbReference type="SAM" id="MobiDB-lite"/>
    </source>
</evidence>
<comment type="caution">
    <text evidence="2">The sequence shown here is derived from an EMBL/GenBank/DDBJ whole genome shotgun (WGS) entry which is preliminary data.</text>
</comment>
<reference evidence="3" key="1">
    <citation type="submission" date="2017-09" db="EMBL/GenBank/DDBJ databases">
        <title>The Reconstruction of 2,631 Draft Metagenome-Assembled Genomes from the Global Oceans.</title>
        <authorList>
            <person name="Tully B.J."/>
            <person name="Graham E.D."/>
            <person name="Heidelberg J.F."/>
        </authorList>
    </citation>
    <scope>NUCLEOTIDE SEQUENCE [LARGE SCALE GENOMIC DNA]</scope>
</reference>
<gene>
    <name evidence="2" type="ORF">CL944_01865</name>
</gene>
<dbReference type="AlphaFoldDB" id="A0A2D6LPS8"/>
<dbReference type="EMBL" id="NZBD01000012">
    <property type="protein sequence ID" value="MAG18200.1"/>
    <property type="molecule type" value="Genomic_DNA"/>
</dbReference>
<evidence type="ECO:0000313" key="3">
    <source>
        <dbReference type="Proteomes" id="UP000226712"/>
    </source>
</evidence>
<organism evidence="2 3">
    <name type="scientific">Candidatus Iainarchaeum sp</name>
    <dbReference type="NCBI Taxonomy" id="3101447"/>
    <lineage>
        <taxon>Archaea</taxon>
        <taxon>Candidatus Iainarchaeota</taxon>
        <taxon>Candidatus Iainarchaeia</taxon>
        <taxon>Candidatus Iainarchaeales</taxon>
        <taxon>Candidatus Iainarchaeaceae</taxon>
        <taxon>Candidatus Iainarchaeum</taxon>
    </lineage>
</organism>
<evidence type="ECO:0008006" key="4">
    <source>
        <dbReference type="Google" id="ProtNLM"/>
    </source>
</evidence>
<name>A0A2D6LPS8_9ARCH</name>
<evidence type="ECO:0000313" key="2">
    <source>
        <dbReference type="EMBL" id="MAG18200.1"/>
    </source>
</evidence>
<dbReference type="Proteomes" id="UP000226712">
    <property type="component" value="Unassembled WGS sequence"/>
</dbReference>